<sequence>MTTPQNAILDGQDSRFFYFLEYQLLGSTSEQQIIKTLKSIGHAQGVYQLVAFGPDLAQRLLPETEALAFAPMKTLAGPDYQMPDTQSDLFFWLHGANNSDLYDQVLTIQNSMSGLAKLTQDQAGFTYHDNKDLIGFEDGTANPKEDARIPVALIQDDAANKDGAIVFAQKWRHKLEQFLSLPVAAQEKIVGRTKVENIELEGNDMPDDSHVSRTDVKLDGEAMKIYRRSAPYGNATEKGLMFLCFACSQKRIQIQLERMVGCTGDGLSDHLMKYSDAVSGSYFYAPSQTQLDKLLG</sequence>
<reference evidence="10" key="1">
    <citation type="journal article" date="2019" name="Int. J. Syst. Evol. Microbiol.">
        <title>The Global Catalogue of Microorganisms (GCM) 10K type strain sequencing project: providing services to taxonomists for standard genome sequencing and annotation.</title>
        <authorList>
            <consortium name="The Broad Institute Genomics Platform"/>
            <consortium name="The Broad Institute Genome Sequencing Center for Infectious Disease"/>
            <person name="Wu L."/>
            <person name="Ma J."/>
        </authorList>
    </citation>
    <scope>NUCLEOTIDE SEQUENCE [LARGE SCALE GENOMIC DNA]</scope>
    <source>
        <strain evidence="10">KCTC 52438</strain>
    </source>
</reference>
<comment type="caution">
    <text evidence="9">The sequence shown here is derived from an EMBL/GenBank/DDBJ whole genome shotgun (WGS) entry which is preliminary data.</text>
</comment>
<dbReference type="GO" id="GO:0004601">
    <property type="term" value="F:peroxidase activity"/>
    <property type="evidence" value="ECO:0007669"/>
    <property type="project" value="UniProtKB-KW"/>
</dbReference>
<evidence type="ECO:0000259" key="7">
    <source>
        <dbReference type="Pfam" id="PF04261"/>
    </source>
</evidence>
<evidence type="ECO:0000313" key="9">
    <source>
        <dbReference type="EMBL" id="MFC3150267.1"/>
    </source>
</evidence>
<keyword evidence="3" id="KW-0479">Metal-binding</keyword>
<evidence type="ECO:0000313" key="10">
    <source>
        <dbReference type="Proteomes" id="UP001595476"/>
    </source>
</evidence>
<evidence type="ECO:0000256" key="2">
    <source>
        <dbReference type="ARBA" id="ARBA00022559"/>
    </source>
</evidence>
<dbReference type="InterPro" id="IPR011008">
    <property type="entry name" value="Dimeric_a/b-barrel"/>
</dbReference>
<dbReference type="SUPFAM" id="SSF54909">
    <property type="entry name" value="Dimeric alpha+beta barrel"/>
    <property type="match status" value="1"/>
</dbReference>
<dbReference type="Proteomes" id="UP001595476">
    <property type="component" value="Unassembled WGS sequence"/>
</dbReference>
<dbReference type="PANTHER" id="PTHR30521:SF0">
    <property type="entry name" value="DYP-TYPE PEROXIDASE FAMILY PROTEIN"/>
    <property type="match status" value="1"/>
</dbReference>
<gene>
    <name evidence="9" type="ORF">ACFOEK_04445</name>
</gene>
<dbReference type="EMBL" id="JBHRSZ010000002">
    <property type="protein sequence ID" value="MFC3150267.1"/>
    <property type="molecule type" value="Genomic_DNA"/>
</dbReference>
<dbReference type="Pfam" id="PF20628">
    <property type="entry name" value="Dyp_perox_C"/>
    <property type="match status" value="1"/>
</dbReference>
<dbReference type="InterPro" id="IPR048327">
    <property type="entry name" value="Dyp_perox_N"/>
</dbReference>
<dbReference type="PANTHER" id="PTHR30521">
    <property type="entry name" value="DEFERROCHELATASE/PEROXIDASE"/>
    <property type="match status" value="1"/>
</dbReference>
<accession>A0ABV7HG10</accession>
<keyword evidence="2 9" id="KW-0575">Peroxidase</keyword>
<comment type="similarity">
    <text evidence="6">Belongs to the DyP-type peroxidase family.</text>
</comment>
<feature type="domain" description="Dyp-type peroxidase C-terminal" evidence="8">
    <location>
        <begin position="129"/>
        <end position="289"/>
    </location>
</feature>
<keyword evidence="10" id="KW-1185">Reference proteome</keyword>
<proteinExistence type="inferred from homology"/>
<dbReference type="RefSeq" id="WP_386716755.1">
    <property type="nucleotide sequence ID" value="NZ_JBHRSZ010000002.1"/>
</dbReference>
<dbReference type="NCBIfam" id="TIGR01413">
    <property type="entry name" value="Dyp_perox_fam"/>
    <property type="match status" value="1"/>
</dbReference>
<evidence type="ECO:0000259" key="8">
    <source>
        <dbReference type="Pfam" id="PF20628"/>
    </source>
</evidence>
<evidence type="ECO:0000256" key="3">
    <source>
        <dbReference type="ARBA" id="ARBA00022723"/>
    </source>
</evidence>
<comment type="cofactor">
    <cofactor evidence="1">
        <name>heme b</name>
        <dbReference type="ChEBI" id="CHEBI:60344"/>
    </cofactor>
</comment>
<evidence type="ECO:0000256" key="4">
    <source>
        <dbReference type="ARBA" id="ARBA00023002"/>
    </source>
</evidence>
<feature type="domain" description="Dyp-type peroxidase N-terminal" evidence="7">
    <location>
        <begin position="50"/>
        <end position="125"/>
    </location>
</feature>
<evidence type="ECO:0000256" key="1">
    <source>
        <dbReference type="ARBA" id="ARBA00001970"/>
    </source>
</evidence>
<evidence type="ECO:0000256" key="6">
    <source>
        <dbReference type="ARBA" id="ARBA00025737"/>
    </source>
</evidence>
<name>A0ABV7HG10_9GAMM</name>
<organism evidence="9 10">
    <name type="scientific">Litoribrevibacter euphylliae</name>
    <dbReference type="NCBI Taxonomy" id="1834034"/>
    <lineage>
        <taxon>Bacteria</taxon>
        <taxon>Pseudomonadati</taxon>
        <taxon>Pseudomonadota</taxon>
        <taxon>Gammaproteobacteria</taxon>
        <taxon>Oceanospirillales</taxon>
        <taxon>Oceanospirillaceae</taxon>
        <taxon>Litoribrevibacter</taxon>
    </lineage>
</organism>
<keyword evidence="4" id="KW-0560">Oxidoreductase</keyword>
<dbReference type="InterPro" id="IPR006314">
    <property type="entry name" value="Dyp_peroxidase"/>
</dbReference>
<protein>
    <submittedName>
        <fullName evidence="9">Dyp-type peroxidase</fullName>
    </submittedName>
</protein>
<keyword evidence="5" id="KW-0408">Iron</keyword>
<dbReference type="Pfam" id="PF04261">
    <property type="entry name" value="Dyp_perox_N"/>
    <property type="match status" value="1"/>
</dbReference>
<evidence type="ECO:0000256" key="5">
    <source>
        <dbReference type="ARBA" id="ARBA00023004"/>
    </source>
</evidence>
<dbReference type="InterPro" id="IPR048328">
    <property type="entry name" value="Dyp_perox_C"/>
</dbReference>
<dbReference type="PROSITE" id="PS51404">
    <property type="entry name" value="DYP_PEROXIDASE"/>
    <property type="match status" value="1"/>
</dbReference>